<dbReference type="Proteomes" id="UP001595556">
    <property type="component" value="Unassembled WGS sequence"/>
</dbReference>
<evidence type="ECO:0000256" key="3">
    <source>
        <dbReference type="ARBA" id="ARBA00022475"/>
    </source>
</evidence>
<evidence type="ECO:0000256" key="9">
    <source>
        <dbReference type="ARBA" id="ARBA00043995"/>
    </source>
</evidence>
<comment type="catalytic activity">
    <reaction evidence="13">
        <text>an alpha-Kdo-(2-&gt;4)-alpha-Kdo-(2-&gt;6)-lipid A + ADP-L-glycero-beta-D-manno-heptose = an L-alpha-D-Hep-(1-&gt;5)-[alpha-Kdo-(2-&gt;4)]-alpha-Kdo-(2-&gt;6)-lipid A + ADP + H(+)</text>
        <dbReference type="Rhea" id="RHEA:74067"/>
        <dbReference type="ChEBI" id="CHEBI:15378"/>
        <dbReference type="ChEBI" id="CHEBI:61506"/>
        <dbReference type="ChEBI" id="CHEBI:176431"/>
        <dbReference type="ChEBI" id="CHEBI:193068"/>
        <dbReference type="ChEBI" id="CHEBI:456216"/>
        <dbReference type="EC" id="2.4.99.23"/>
    </reaction>
</comment>
<evidence type="ECO:0000256" key="7">
    <source>
        <dbReference type="ARBA" id="ARBA00022985"/>
    </source>
</evidence>
<comment type="subcellular location">
    <subcellularLocation>
        <location evidence="1">Cell inner membrane</location>
        <topology evidence="1">Peripheral membrane protein</topology>
        <orientation evidence="1">Cytoplasmic side</orientation>
    </subcellularLocation>
</comment>
<protein>
    <recommendedName>
        <fullName evidence="11">Lipopolysaccharide heptosyltransferase 1</fullName>
        <ecNumber evidence="10">2.4.99.23</ecNumber>
    </recommendedName>
    <alternativeName>
        <fullName evidence="12">ADP-heptose:lipopolysaccharide heptosyltransferase I</fullName>
    </alternativeName>
</protein>
<evidence type="ECO:0000313" key="15">
    <source>
        <dbReference type="Proteomes" id="UP001595556"/>
    </source>
</evidence>
<dbReference type="InterPro" id="IPR011908">
    <property type="entry name" value="LipoPS_heptosylTferase-I"/>
</dbReference>
<dbReference type="RefSeq" id="WP_377305284.1">
    <property type="nucleotide sequence ID" value="NZ_CP180191.1"/>
</dbReference>
<dbReference type="NCBIfam" id="TIGR02193">
    <property type="entry name" value="heptsyl_trn_I"/>
    <property type="match status" value="1"/>
</dbReference>
<comment type="pathway">
    <text evidence="2">Bacterial outer membrane biogenesis; LPS core biosynthesis.</text>
</comment>
<dbReference type="PANTHER" id="PTHR30160:SF19">
    <property type="entry name" value="LIPOPOLYSACCHARIDE HEPTOSYLTRANSFERASE 1"/>
    <property type="match status" value="1"/>
</dbReference>
<evidence type="ECO:0000256" key="10">
    <source>
        <dbReference type="ARBA" id="ARBA00044041"/>
    </source>
</evidence>
<dbReference type="SUPFAM" id="SSF53756">
    <property type="entry name" value="UDP-Glycosyltransferase/glycogen phosphorylase"/>
    <property type="match status" value="1"/>
</dbReference>
<evidence type="ECO:0000256" key="8">
    <source>
        <dbReference type="ARBA" id="ARBA00023136"/>
    </source>
</evidence>
<keyword evidence="8" id="KW-0472">Membrane</keyword>
<dbReference type="InterPro" id="IPR051199">
    <property type="entry name" value="LPS_LOS_Heptosyltrfase"/>
</dbReference>
<keyword evidence="3" id="KW-1003">Cell membrane</keyword>
<dbReference type="Gene3D" id="3.40.50.2000">
    <property type="entry name" value="Glycogen Phosphorylase B"/>
    <property type="match status" value="2"/>
</dbReference>
<gene>
    <name evidence="14" type="primary">waaC</name>
    <name evidence="14" type="ORF">ACFOEN_14940</name>
</gene>
<evidence type="ECO:0000256" key="13">
    <source>
        <dbReference type="ARBA" id="ARBA00049201"/>
    </source>
</evidence>
<evidence type="ECO:0000256" key="11">
    <source>
        <dbReference type="ARBA" id="ARBA00044190"/>
    </source>
</evidence>
<organism evidence="14 15">
    <name type="scientific">Piscinibacterium candidicorallinum</name>
    <dbReference type="NCBI Taxonomy" id="1793872"/>
    <lineage>
        <taxon>Bacteria</taxon>
        <taxon>Pseudomonadati</taxon>
        <taxon>Pseudomonadota</taxon>
        <taxon>Betaproteobacteria</taxon>
        <taxon>Burkholderiales</taxon>
        <taxon>Piscinibacterium</taxon>
    </lineage>
</organism>
<evidence type="ECO:0000256" key="5">
    <source>
        <dbReference type="ARBA" id="ARBA00022676"/>
    </source>
</evidence>
<dbReference type="EMBL" id="JBHRTI010000010">
    <property type="protein sequence ID" value="MFC3148921.1"/>
    <property type="molecule type" value="Genomic_DNA"/>
</dbReference>
<keyword evidence="4" id="KW-0997">Cell inner membrane</keyword>
<keyword evidence="6" id="KW-0808">Transferase</keyword>
<keyword evidence="5" id="KW-0328">Glycosyltransferase</keyword>
<accession>A0ABV7H8G5</accession>
<comment type="similarity">
    <text evidence="9">Belongs to the glycosyltransferase 9 family.</text>
</comment>
<keyword evidence="15" id="KW-1185">Reference proteome</keyword>
<evidence type="ECO:0000256" key="12">
    <source>
        <dbReference type="ARBA" id="ARBA00044330"/>
    </source>
</evidence>
<dbReference type="EC" id="2.4.99.23" evidence="10"/>
<dbReference type="InterPro" id="IPR002201">
    <property type="entry name" value="Glyco_trans_9"/>
</dbReference>
<comment type="caution">
    <text evidence="14">The sequence shown here is derived from an EMBL/GenBank/DDBJ whole genome shotgun (WGS) entry which is preliminary data.</text>
</comment>
<sequence>MRVLIVKTSSMGDVVHALPAASDIARRYPGARIDWLVERPFAALPQLHPAVQNVVPIQFRKWRKSPFDAAVRQAAGEAIARLRSEPYDLILDLQGLVKSAMFCKLARGPHKTTPIAGYDRASIREPLASFLYDRTASVARDQQAVARNRLLTAAHLGTDADAPADFGLGSVTPLDARQHDWLPAGSNTAPYAVLMPAASRAEKLWPEASWQAVGERLAQARLARVVLWGSQDELERAQRIAQTIGGSVPPFLTVQEAAQLMAGASAVVGLDTGFTHLAAALGKPTIGIYCDHEPGLAGVTGPSFTASLGGKGRPPSTADVLAALNMALAVAAAPDA</sequence>
<keyword evidence="7" id="KW-0448">Lipopolysaccharide biosynthesis</keyword>
<name>A0ABV7H8G5_9BURK</name>
<evidence type="ECO:0000313" key="14">
    <source>
        <dbReference type="EMBL" id="MFC3148921.1"/>
    </source>
</evidence>
<evidence type="ECO:0000256" key="2">
    <source>
        <dbReference type="ARBA" id="ARBA00004713"/>
    </source>
</evidence>
<evidence type="ECO:0000256" key="4">
    <source>
        <dbReference type="ARBA" id="ARBA00022519"/>
    </source>
</evidence>
<evidence type="ECO:0000256" key="6">
    <source>
        <dbReference type="ARBA" id="ARBA00022679"/>
    </source>
</evidence>
<dbReference type="PANTHER" id="PTHR30160">
    <property type="entry name" value="TETRAACYLDISACCHARIDE 4'-KINASE-RELATED"/>
    <property type="match status" value="1"/>
</dbReference>
<evidence type="ECO:0000256" key="1">
    <source>
        <dbReference type="ARBA" id="ARBA00004515"/>
    </source>
</evidence>
<dbReference type="CDD" id="cd03789">
    <property type="entry name" value="GT9_LPS_heptosyltransferase"/>
    <property type="match status" value="1"/>
</dbReference>
<proteinExistence type="inferred from homology"/>
<reference evidence="15" key="1">
    <citation type="journal article" date="2019" name="Int. J. Syst. Evol. Microbiol.">
        <title>The Global Catalogue of Microorganisms (GCM) 10K type strain sequencing project: providing services to taxonomists for standard genome sequencing and annotation.</title>
        <authorList>
            <consortium name="The Broad Institute Genomics Platform"/>
            <consortium name="The Broad Institute Genome Sequencing Center for Infectious Disease"/>
            <person name="Wu L."/>
            <person name="Ma J."/>
        </authorList>
    </citation>
    <scope>NUCLEOTIDE SEQUENCE [LARGE SCALE GENOMIC DNA]</scope>
    <source>
        <strain evidence="15">KCTC 52168</strain>
    </source>
</reference>
<dbReference type="Pfam" id="PF01075">
    <property type="entry name" value="Glyco_transf_9"/>
    <property type="match status" value="1"/>
</dbReference>